<gene>
    <name evidence="1" type="ORF">Aspvir_008148</name>
</gene>
<evidence type="ECO:0000313" key="1">
    <source>
        <dbReference type="EMBL" id="GIK04073.1"/>
    </source>
</evidence>
<sequence>MAPNQRVVAASSGRPQKGFLGAAYEELTAPENATIVRSLLVFGVSASYLMVLSESFPGSITANAPNPQAGVAFLHSSLSEFLLPP</sequence>
<dbReference type="Proteomes" id="UP000710440">
    <property type="component" value="Unassembled WGS sequence"/>
</dbReference>
<proteinExistence type="predicted"/>
<name>A0A9P3BX12_ASPVI</name>
<organism evidence="1 2">
    <name type="scientific">Aspergillus viridinutans</name>
    <dbReference type="NCBI Taxonomy" id="75553"/>
    <lineage>
        <taxon>Eukaryota</taxon>
        <taxon>Fungi</taxon>
        <taxon>Dikarya</taxon>
        <taxon>Ascomycota</taxon>
        <taxon>Pezizomycotina</taxon>
        <taxon>Eurotiomycetes</taxon>
        <taxon>Eurotiomycetidae</taxon>
        <taxon>Eurotiales</taxon>
        <taxon>Aspergillaceae</taxon>
        <taxon>Aspergillus</taxon>
        <taxon>Aspergillus subgen. Fumigati</taxon>
    </lineage>
</organism>
<comment type="caution">
    <text evidence="1">The sequence shown here is derived from an EMBL/GenBank/DDBJ whole genome shotgun (WGS) entry which is preliminary data.</text>
</comment>
<dbReference type="RefSeq" id="XP_043127259.1">
    <property type="nucleotide sequence ID" value="XM_043271324.1"/>
</dbReference>
<keyword evidence="2" id="KW-1185">Reference proteome</keyword>
<evidence type="ECO:0000313" key="2">
    <source>
        <dbReference type="Proteomes" id="UP000710440"/>
    </source>
</evidence>
<reference evidence="1 2" key="1">
    <citation type="submission" date="2021-02" db="EMBL/GenBank/DDBJ databases">
        <title>Pan-genome distribution and transcriptional activeness of fungal secondary metabolism genes in Aspergillus section Fumigati.</title>
        <authorList>
            <person name="Takahashi H."/>
            <person name="Umemura M."/>
            <person name="Ninomiya A."/>
            <person name="Kusuya Y."/>
            <person name="Urayama S."/>
            <person name="Shimizu M."/>
            <person name="Watanabe A."/>
            <person name="Kamei K."/>
            <person name="Yaguchi T."/>
            <person name="Hagiwara D."/>
        </authorList>
    </citation>
    <scope>NUCLEOTIDE SEQUENCE [LARGE SCALE GENOMIC DNA]</scope>
    <source>
        <strain evidence="1 2">IFM 47045</strain>
    </source>
</reference>
<dbReference type="OrthoDB" id="5403997at2759"/>
<dbReference type="AlphaFoldDB" id="A0A9P3BX12"/>
<dbReference type="EMBL" id="BOPL01000006">
    <property type="protein sequence ID" value="GIK04073.1"/>
    <property type="molecule type" value="Genomic_DNA"/>
</dbReference>
<dbReference type="GeneID" id="66936130"/>
<accession>A0A9P3BX12</accession>
<protein>
    <submittedName>
        <fullName evidence="1">Uncharacterized protein</fullName>
    </submittedName>
</protein>